<reference evidence="1" key="1">
    <citation type="submission" date="2021-05" db="EMBL/GenBank/DDBJ databases">
        <title>The genome of the haptophyte Pavlova lutheri (Diacronema luteri, Pavlovales) - a model for lipid biosynthesis in eukaryotic algae.</title>
        <authorList>
            <person name="Hulatt C.J."/>
            <person name="Posewitz M.C."/>
        </authorList>
    </citation>
    <scope>NUCLEOTIDE SEQUENCE</scope>
    <source>
        <strain evidence="1">NIVA-4/92</strain>
    </source>
</reference>
<name>A0A8J5XAI1_DIALT</name>
<comment type="caution">
    <text evidence="1">The sequence shown here is derived from an EMBL/GenBank/DDBJ whole genome shotgun (WGS) entry which is preliminary data.</text>
</comment>
<protein>
    <submittedName>
        <fullName evidence="1">Uncharacterized protein</fullName>
    </submittedName>
</protein>
<accession>A0A8J5XAI1</accession>
<evidence type="ECO:0000313" key="1">
    <source>
        <dbReference type="EMBL" id="KAG8460499.1"/>
    </source>
</evidence>
<dbReference type="OMA" id="WEVQYLV"/>
<organism evidence="1 2">
    <name type="scientific">Diacronema lutheri</name>
    <name type="common">Unicellular marine alga</name>
    <name type="synonym">Monochrysis lutheri</name>
    <dbReference type="NCBI Taxonomy" id="2081491"/>
    <lineage>
        <taxon>Eukaryota</taxon>
        <taxon>Haptista</taxon>
        <taxon>Haptophyta</taxon>
        <taxon>Pavlovophyceae</taxon>
        <taxon>Pavlovales</taxon>
        <taxon>Pavlovaceae</taxon>
        <taxon>Diacronema</taxon>
    </lineage>
</organism>
<keyword evidence="2" id="KW-1185">Reference proteome</keyword>
<dbReference type="AlphaFoldDB" id="A0A8J5XAI1"/>
<dbReference type="EMBL" id="JAGTXO010000032">
    <property type="protein sequence ID" value="KAG8460499.1"/>
    <property type="molecule type" value="Genomic_DNA"/>
</dbReference>
<sequence length="132" mass="14442">MALLVEVARLNIEPEGLCPIEAELKLGVDFTVDTDLVLARWQLRYIADHAHRRHVVELESTAPAPLARGAHTLALAVKDFGVGGLSKAVLLNVGLLVLTLFDGEREVLQVSMVVQVVEREGAIMRLVLNPME</sequence>
<proteinExistence type="predicted"/>
<evidence type="ECO:0000313" key="2">
    <source>
        <dbReference type="Proteomes" id="UP000751190"/>
    </source>
</evidence>
<dbReference type="OrthoDB" id="203202at2759"/>
<gene>
    <name evidence="1" type="ORF">KFE25_013149</name>
</gene>
<dbReference type="Proteomes" id="UP000751190">
    <property type="component" value="Unassembled WGS sequence"/>
</dbReference>